<keyword evidence="1" id="KW-0472">Membrane</keyword>
<name>X1H455_9ZZZZ</name>
<dbReference type="EMBL" id="BARU01019369">
    <property type="protein sequence ID" value="GAH51880.1"/>
    <property type="molecule type" value="Genomic_DNA"/>
</dbReference>
<organism evidence="2">
    <name type="scientific">marine sediment metagenome</name>
    <dbReference type="NCBI Taxonomy" id="412755"/>
    <lineage>
        <taxon>unclassified sequences</taxon>
        <taxon>metagenomes</taxon>
        <taxon>ecological metagenomes</taxon>
    </lineage>
</organism>
<protein>
    <recommendedName>
        <fullName evidence="3">LITAF domain-containing protein</fullName>
    </recommendedName>
</protein>
<accession>X1H455</accession>
<sequence length="46" mass="4903">MTGKIKIYSCGNCGAEIQVIDETNYFALVLSVVALSIACFAVGYIL</sequence>
<proteinExistence type="predicted"/>
<gene>
    <name evidence="2" type="ORF">S03H2_31896</name>
</gene>
<reference evidence="2" key="1">
    <citation type="journal article" date="2014" name="Front. Microbiol.">
        <title>High frequency of phylogenetically diverse reductive dehalogenase-homologous genes in deep subseafloor sedimentary metagenomes.</title>
        <authorList>
            <person name="Kawai M."/>
            <person name="Futagami T."/>
            <person name="Toyoda A."/>
            <person name="Takaki Y."/>
            <person name="Nishi S."/>
            <person name="Hori S."/>
            <person name="Arai W."/>
            <person name="Tsubouchi T."/>
            <person name="Morono Y."/>
            <person name="Uchiyama I."/>
            <person name="Ito T."/>
            <person name="Fujiyama A."/>
            <person name="Inagaki F."/>
            <person name="Takami H."/>
        </authorList>
    </citation>
    <scope>NUCLEOTIDE SEQUENCE</scope>
    <source>
        <strain evidence="2">Expedition CK06-06</strain>
    </source>
</reference>
<comment type="caution">
    <text evidence="2">The sequence shown here is derived from an EMBL/GenBank/DDBJ whole genome shotgun (WGS) entry which is preliminary data.</text>
</comment>
<feature type="transmembrane region" description="Helical" evidence="1">
    <location>
        <begin position="25"/>
        <end position="45"/>
    </location>
</feature>
<keyword evidence="1" id="KW-1133">Transmembrane helix</keyword>
<dbReference type="AlphaFoldDB" id="X1H455"/>
<evidence type="ECO:0008006" key="3">
    <source>
        <dbReference type="Google" id="ProtNLM"/>
    </source>
</evidence>
<evidence type="ECO:0000256" key="1">
    <source>
        <dbReference type="SAM" id="Phobius"/>
    </source>
</evidence>
<keyword evidence="1" id="KW-0812">Transmembrane</keyword>
<evidence type="ECO:0000313" key="2">
    <source>
        <dbReference type="EMBL" id="GAH51880.1"/>
    </source>
</evidence>